<keyword evidence="2" id="KW-0732">Signal</keyword>
<dbReference type="GO" id="GO:0004553">
    <property type="term" value="F:hydrolase activity, hydrolyzing O-glycosyl compounds"/>
    <property type="evidence" value="ECO:0007669"/>
    <property type="project" value="InterPro"/>
</dbReference>
<dbReference type="RefSeq" id="WP_169852896.1">
    <property type="nucleotide sequence ID" value="NZ_CP019791.1"/>
</dbReference>
<dbReference type="KEGG" id="alus:STSP2_00290"/>
<organism evidence="4 5">
    <name type="scientific">Anaerohalosphaera lusitana</name>
    <dbReference type="NCBI Taxonomy" id="1936003"/>
    <lineage>
        <taxon>Bacteria</taxon>
        <taxon>Pseudomonadati</taxon>
        <taxon>Planctomycetota</taxon>
        <taxon>Phycisphaerae</taxon>
        <taxon>Sedimentisphaerales</taxon>
        <taxon>Anaerohalosphaeraceae</taxon>
        <taxon>Anaerohalosphaera</taxon>
    </lineage>
</organism>
<evidence type="ECO:0000313" key="5">
    <source>
        <dbReference type="Proteomes" id="UP000189674"/>
    </source>
</evidence>
<protein>
    <submittedName>
        <fullName evidence="4">Beta-D-glucuronidase</fullName>
    </submittedName>
</protein>
<evidence type="ECO:0000259" key="3">
    <source>
        <dbReference type="Pfam" id="PF03629"/>
    </source>
</evidence>
<sequence precursor="true">MRTKLIAALTVLILSATSLAEVKLPALFSSDMVLQQKTENPIWGWAEPGEKVTVKPSWAWFAKSTKADDNGKWMVKIKTPKAGGPHTITIKGVNEITLDNILTGELWLCGGQSNMEWPLTRAMNAQAEIAAADYPNIRLFDVARAASPTPKENVTGSWSPCTPKSVASFSGVGYFFGRKLHKDLDVPVGLISSNWGGTAAQAWTSIDTLKEIPDFADAAKNLDPAAQKRQIKQKIDDWNAAIGKIDKGTKDNWQKPLTDISDWKSMSLPQKWSTTELSDLDGIVWFRRTFNLPPSWANKDMTLSLGPIDDIDTTYINGQKIATTTKWSTPRKYTVPASILKTGKNSIAVRVIDTQREGGFSGTPQQMSIKPQDTANKNAATLAGEWKYKIGTKNAKVPQYPQPVSAINRHTPSALYNGMIAPLVPLRIAGVIWYQGEANTGNPIQYRTLFPAMIEDWREQFDQPDFPFYYVQIAPYNYGPSRHAAALREAQLMTLDKTENTGMVVTMDIGNPQNIHPKNKQEVGRRLALWALAETYDQKDITPSGPLYKAYKIENSKIRVMFDYADSGLQANGPLKHFEIAGKDKNFHPANARIEDGTILVYSEKIDNPIAVRYGWSNTAETNLFNNEGLPASSFRTDDWPLN</sequence>
<dbReference type="Gene3D" id="2.60.120.260">
    <property type="entry name" value="Galactose-binding domain-like"/>
    <property type="match status" value="1"/>
</dbReference>
<accession>A0A1U9NGU5</accession>
<keyword evidence="1" id="KW-0378">Hydrolase</keyword>
<keyword evidence="5" id="KW-1185">Reference proteome</keyword>
<dbReference type="InterPro" id="IPR005181">
    <property type="entry name" value="SASA"/>
</dbReference>
<dbReference type="Gene3D" id="3.40.50.1110">
    <property type="entry name" value="SGNH hydrolase"/>
    <property type="match status" value="1"/>
</dbReference>
<dbReference type="Proteomes" id="UP000189674">
    <property type="component" value="Chromosome"/>
</dbReference>
<name>A0A1U9NGU5_9BACT</name>
<gene>
    <name evidence="4" type="ORF">STSP2_00290</name>
</gene>
<feature type="domain" description="Sialate O-acetylesterase" evidence="3">
    <location>
        <begin position="415"/>
        <end position="528"/>
    </location>
</feature>
<dbReference type="PANTHER" id="PTHR22901">
    <property type="entry name" value="SIALATE O-ACETYLESTERASE"/>
    <property type="match status" value="1"/>
</dbReference>
<dbReference type="Pfam" id="PF03629">
    <property type="entry name" value="SASA"/>
    <property type="match status" value="1"/>
</dbReference>
<dbReference type="GO" id="GO:0001681">
    <property type="term" value="F:sialate O-acetylesterase activity"/>
    <property type="evidence" value="ECO:0007669"/>
    <property type="project" value="InterPro"/>
</dbReference>
<evidence type="ECO:0000256" key="2">
    <source>
        <dbReference type="SAM" id="SignalP"/>
    </source>
</evidence>
<proteinExistence type="predicted"/>
<feature type="signal peptide" evidence="2">
    <location>
        <begin position="1"/>
        <end position="20"/>
    </location>
</feature>
<dbReference type="GO" id="GO:0005975">
    <property type="term" value="P:carbohydrate metabolic process"/>
    <property type="evidence" value="ECO:0007669"/>
    <property type="project" value="InterPro"/>
</dbReference>
<dbReference type="STRING" id="1936003.STSP2_00290"/>
<feature type="chain" id="PRO_5012143321" evidence="2">
    <location>
        <begin position="21"/>
        <end position="643"/>
    </location>
</feature>
<dbReference type="AlphaFoldDB" id="A0A1U9NGU5"/>
<dbReference type="SUPFAM" id="SSF49785">
    <property type="entry name" value="Galactose-binding domain-like"/>
    <property type="match status" value="1"/>
</dbReference>
<dbReference type="SUPFAM" id="SSF52266">
    <property type="entry name" value="SGNH hydrolase"/>
    <property type="match status" value="1"/>
</dbReference>
<dbReference type="InterPro" id="IPR036514">
    <property type="entry name" value="SGNH_hydro_sf"/>
</dbReference>
<dbReference type="EMBL" id="CP019791">
    <property type="protein sequence ID" value="AQT67149.1"/>
    <property type="molecule type" value="Genomic_DNA"/>
</dbReference>
<dbReference type="InterPro" id="IPR008979">
    <property type="entry name" value="Galactose-bd-like_sf"/>
</dbReference>
<evidence type="ECO:0000313" key="4">
    <source>
        <dbReference type="EMBL" id="AQT67149.1"/>
    </source>
</evidence>
<dbReference type="InterPro" id="IPR039329">
    <property type="entry name" value="SIAE"/>
</dbReference>
<dbReference type="PANTHER" id="PTHR22901:SF0">
    <property type="entry name" value="SIALATE O-ACETYLESTERASE"/>
    <property type="match status" value="1"/>
</dbReference>
<evidence type="ECO:0000256" key="1">
    <source>
        <dbReference type="ARBA" id="ARBA00022801"/>
    </source>
</evidence>
<reference evidence="5" key="1">
    <citation type="submission" date="2017-02" db="EMBL/GenBank/DDBJ databases">
        <title>Comparative genomics and description of representatives of a novel lineage of planctomycetes thriving in anoxic sediments.</title>
        <authorList>
            <person name="Spring S."/>
            <person name="Bunk B."/>
            <person name="Sproer C."/>
        </authorList>
    </citation>
    <scope>NUCLEOTIDE SEQUENCE [LARGE SCALE GENOMIC DNA]</scope>
    <source>
        <strain evidence="5">ST-NAGAB-D1</strain>
    </source>
</reference>